<feature type="region of interest" description="Disordered" evidence="7">
    <location>
        <begin position="490"/>
        <end position="519"/>
    </location>
</feature>
<name>A0A2P6N2D0_9EUKA</name>
<dbReference type="CDD" id="cd16293">
    <property type="entry name" value="CPSF2-like_MBL-fold"/>
    <property type="match status" value="1"/>
</dbReference>
<dbReference type="InterPro" id="IPR025069">
    <property type="entry name" value="Cpsf2_C"/>
</dbReference>
<keyword evidence="3 6" id="KW-0507">mRNA processing</keyword>
<dbReference type="OrthoDB" id="64353at2759"/>
<keyword evidence="5 6" id="KW-0539">Nucleus</keyword>
<gene>
    <name evidence="10" type="ORF">PROFUN_11617</name>
</gene>
<evidence type="ECO:0000256" key="2">
    <source>
        <dbReference type="ARBA" id="ARBA00010624"/>
    </source>
</evidence>
<dbReference type="EMBL" id="MDYQ01000240">
    <property type="protein sequence ID" value="PRP78105.1"/>
    <property type="molecule type" value="Genomic_DNA"/>
</dbReference>
<comment type="subcellular location">
    <subcellularLocation>
        <location evidence="1 6">Nucleus</location>
    </subcellularLocation>
</comment>
<evidence type="ECO:0000256" key="5">
    <source>
        <dbReference type="ARBA" id="ARBA00023242"/>
    </source>
</evidence>
<dbReference type="STRING" id="1890364.A0A2P6N2D0"/>
<dbReference type="FunCoup" id="A0A2P6N2D0">
    <property type="interactions" value="990"/>
</dbReference>
<feature type="region of interest" description="Disordered" evidence="7">
    <location>
        <begin position="554"/>
        <end position="580"/>
    </location>
</feature>
<dbReference type="Pfam" id="PF10996">
    <property type="entry name" value="Beta-Casp"/>
    <property type="match status" value="1"/>
</dbReference>
<dbReference type="InterPro" id="IPR036866">
    <property type="entry name" value="RibonucZ/Hydroxyglut_hydro"/>
</dbReference>
<evidence type="ECO:0000259" key="9">
    <source>
        <dbReference type="SMART" id="SM01027"/>
    </source>
</evidence>
<dbReference type="AlphaFoldDB" id="A0A2P6N2D0"/>
<comment type="caution">
    <text evidence="10">The sequence shown here is derived from an EMBL/GenBank/DDBJ whole genome shotgun (WGS) entry which is preliminary data.</text>
</comment>
<dbReference type="SUPFAM" id="SSF56281">
    <property type="entry name" value="Metallo-hydrolase/oxidoreductase"/>
    <property type="match status" value="1"/>
</dbReference>
<dbReference type="InterPro" id="IPR011108">
    <property type="entry name" value="RMMBL"/>
</dbReference>
<dbReference type="InterPro" id="IPR035639">
    <property type="entry name" value="CPSF2_MBL"/>
</dbReference>
<keyword evidence="11" id="KW-1185">Reference proteome</keyword>
<comment type="similarity">
    <text evidence="2 6">Belongs to the metallo-beta-lactamase superfamily. RNA-metabolizing metallo-beta-lactamase-like family. CPSF2/YSH1 subfamily.</text>
</comment>
<dbReference type="PANTHER" id="PTHR45922">
    <property type="entry name" value="CLEAVAGE AND POLYADENYLATION SPECIFICITY FACTOR SUBUNIT 2"/>
    <property type="match status" value="1"/>
</dbReference>
<evidence type="ECO:0000256" key="7">
    <source>
        <dbReference type="SAM" id="MobiDB-lite"/>
    </source>
</evidence>
<feature type="domain" description="Metallo-beta-lactamase" evidence="8">
    <location>
        <begin position="118"/>
        <end position="315"/>
    </location>
</feature>
<dbReference type="InParanoid" id="A0A2P6N2D0"/>
<dbReference type="PANTHER" id="PTHR45922:SF1">
    <property type="entry name" value="CLEAVAGE AND POLYADENYLATION SPECIFICITY FACTOR SUBUNIT 2"/>
    <property type="match status" value="1"/>
</dbReference>
<dbReference type="Gene3D" id="3.60.15.10">
    <property type="entry name" value="Ribonuclease Z/Hydroxyacylglutathione hydrolase-like"/>
    <property type="match status" value="1"/>
</dbReference>
<reference evidence="10 11" key="1">
    <citation type="journal article" date="2018" name="Genome Biol. Evol.">
        <title>Multiple Roots of Fruiting Body Formation in Amoebozoa.</title>
        <authorList>
            <person name="Hillmann F."/>
            <person name="Forbes G."/>
            <person name="Novohradska S."/>
            <person name="Ferling I."/>
            <person name="Riege K."/>
            <person name="Groth M."/>
            <person name="Westermann M."/>
            <person name="Marz M."/>
            <person name="Spaller T."/>
            <person name="Winckler T."/>
            <person name="Schaap P."/>
            <person name="Glockner G."/>
        </authorList>
    </citation>
    <scope>NUCLEOTIDE SEQUENCE [LARGE SCALE GENOMIC DNA]</scope>
    <source>
        <strain evidence="10 11">Jena</strain>
    </source>
</reference>
<dbReference type="Pfam" id="PF13299">
    <property type="entry name" value="CPSF100_C"/>
    <property type="match status" value="1"/>
</dbReference>
<dbReference type="SMART" id="SM00849">
    <property type="entry name" value="Lactamase_B"/>
    <property type="match status" value="1"/>
</dbReference>
<dbReference type="SMART" id="SM01027">
    <property type="entry name" value="Beta-Casp"/>
    <property type="match status" value="1"/>
</dbReference>
<evidence type="ECO:0000313" key="10">
    <source>
        <dbReference type="EMBL" id="PRP78105.1"/>
    </source>
</evidence>
<dbReference type="Pfam" id="PF16661">
    <property type="entry name" value="Lactamase_B_6"/>
    <property type="match status" value="1"/>
</dbReference>
<evidence type="ECO:0000256" key="4">
    <source>
        <dbReference type="ARBA" id="ARBA00022884"/>
    </source>
</evidence>
<feature type="domain" description="Beta-Casp" evidence="9">
    <location>
        <begin position="335"/>
        <end position="456"/>
    </location>
</feature>
<dbReference type="InterPro" id="IPR027075">
    <property type="entry name" value="CPSF2"/>
</dbReference>
<dbReference type="GO" id="GO:0005847">
    <property type="term" value="C:mRNA cleavage and polyadenylation specificity factor complex"/>
    <property type="evidence" value="ECO:0007669"/>
    <property type="project" value="InterPro"/>
</dbReference>
<dbReference type="InterPro" id="IPR001279">
    <property type="entry name" value="Metallo-B-lactamas"/>
</dbReference>
<dbReference type="InterPro" id="IPR022712">
    <property type="entry name" value="Beta_Casp"/>
</dbReference>
<sequence>MTGVGDLVVIFRYKLNGILHSSWSCGLKLAAQGTISFHIFGQSNRCLSTITNRRTLCNNSRIHDLLVASRTTPMWRMYKFGQSLKTSHKPSAPADEQLGYRMTAIIKFTPLCGVKGHDPLSYLLEIDDTVILLDCGWTPDMDESLLEPIREHVKRIQVVLVSHPDLRHIGALPHVVNRMGLNATIYGTIPVYKMGQMLMYDVYQCKEGLDLEDVDAAFDDRFRQLKYQEHVTIQGGIQIIPYRAGHTLGGTIWKIKKETEDIVYAVQFNQKKEAHLSGASFEHLQRPSMLITDATARANTAVNRKQRDIEFISSIMDTIHNGGSVLIPTDSSARVLEAALVLESHWTKEKLDHPVALLSFMSNHVITAAKSQLEFMSEEILQEAERHNPFAFKCVTTCNDLAQLEALPKGPRVILCSVPDMQYGFSRQLFAEMAETPLNRVIFLGREVTKSLASRLQRTNGEKNISFELRKRVPLEGSELEAYHIEKNEEEDRRRMALNQRAEEDSDDEEEEKRVSFEDSYDMTREQFANAGFRHPMFPYKEVISKYDDYGEPLQPDEFKIEDDEEKKEKKSSESVIPEEQEEIPTKLVVEQVKVQIRCSIVSVDFEGISDLRSVKAIVQQMLPRKLILVDGTKEDKEALAAYWQKSMKSTGKSIYVPQLRESLDLTSDTKVFKIKLHDDLADALRFHSVQGYQVAYVEGTLQYRAEDDGDTQQRKRRAVSNGDANPTAVPILDILPDDQRTGHSIVVLGDVKLPDLKEVLLKAGHRSELQEGVLVTTDGGLSVQKRSVEGRSHIEMETSIGAQYFATRKLLNSQYTIV</sequence>
<dbReference type="GO" id="GO:0006398">
    <property type="term" value="P:mRNA 3'-end processing by stem-loop binding and cleavage"/>
    <property type="evidence" value="ECO:0007669"/>
    <property type="project" value="InterPro"/>
</dbReference>
<dbReference type="Pfam" id="PF07521">
    <property type="entry name" value="RMMBL"/>
    <property type="match status" value="1"/>
</dbReference>
<evidence type="ECO:0000313" key="11">
    <source>
        <dbReference type="Proteomes" id="UP000241769"/>
    </source>
</evidence>
<proteinExistence type="inferred from homology"/>
<protein>
    <recommendedName>
        <fullName evidence="6">Cleavage and polyadenylation specificity factor subunit 2</fullName>
    </recommendedName>
    <alternativeName>
        <fullName evidence="6">Cleavage and polyadenylation specificity factor 100 kDa subunit</fullName>
    </alternativeName>
</protein>
<dbReference type="GO" id="GO:0003723">
    <property type="term" value="F:RNA binding"/>
    <property type="evidence" value="ECO:0007669"/>
    <property type="project" value="UniProtKB-KW"/>
</dbReference>
<keyword evidence="4 6" id="KW-0694">RNA-binding</keyword>
<evidence type="ECO:0000256" key="3">
    <source>
        <dbReference type="ARBA" id="ARBA00022664"/>
    </source>
</evidence>
<evidence type="ECO:0000256" key="6">
    <source>
        <dbReference type="RuleBase" id="RU365006"/>
    </source>
</evidence>
<evidence type="ECO:0000259" key="8">
    <source>
        <dbReference type="SMART" id="SM00849"/>
    </source>
</evidence>
<dbReference type="Proteomes" id="UP000241769">
    <property type="component" value="Unassembled WGS sequence"/>
</dbReference>
<dbReference type="FunFam" id="3.60.15.10:FF:000008">
    <property type="entry name" value="Cleavage and polyadenylation specificity factor subunit 2"/>
    <property type="match status" value="1"/>
</dbReference>
<accession>A0A2P6N2D0</accession>
<evidence type="ECO:0000256" key="1">
    <source>
        <dbReference type="ARBA" id="ARBA00004123"/>
    </source>
</evidence>
<organism evidence="10 11">
    <name type="scientific">Planoprotostelium fungivorum</name>
    <dbReference type="NCBI Taxonomy" id="1890364"/>
    <lineage>
        <taxon>Eukaryota</taxon>
        <taxon>Amoebozoa</taxon>
        <taxon>Evosea</taxon>
        <taxon>Variosea</taxon>
        <taxon>Cavosteliida</taxon>
        <taxon>Cavosteliaceae</taxon>
        <taxon>Planoprotostelium</taxon>
    </lineage>
</organism>